<evidence type="ECO:0000256" key="3">
    <source>
        <dbReference type="ARBA" id="ARBA00022801"/>
    </source>
</evidence>
<evidence type="ECO:0000256" key="1">
    <source>
        <dbReference type="ARBA" id="ARBA00005290"/>
    </source>
</evidence>
<dbReference type="AlphaFoldDB" id="A0A1V4A0Q6"/>
<dbReference type="InterPro" id="IPR052705">
    <property type="entry name" value="Gliding_Motility_GTPase"/>
</dbReference>
<feature type="region of interest" description="Disordered" evidence="5">
    <location>
        <begin position="40"/>
        <end position="71"/>
    </location>
</feature>
<evidence type="ECO:0000313" key="6">
    <source>
        <dbReference type="EMBL" id="OON72428.1"/>
    </source>
</evidence>
<gene>
    <name evidence="6" type="ORF">B1H18_29800</name>
</gene>
<keyword evidence="2" id="KW-0547">Nucleotide-binding</keyword>
<dbReference type="GO" id="GO:0005525">
    <property type="term" value="F:GTP binding"/>
    <property type="evidence" value="ECO:0007669"/>
    <property type="project" value="UniProtKB-KW"/>
</dbReference>
<dbReference type="PANTHER" id="PTHR42708:SF1">
    <property type="entry name" value="GLIDING MOTILITY PROTEIN MGLA"/>
    <property type="match status" value="1"/>
</dbReference>
<dbReference type="InterPro" id="IPR004130">
    <property type="entry name" value="Gpn"/>
</dbReference>
<sequence>MGCEYSENREGAGFALKILVSGGVGAGKTTLVSALSGVRPPLRMSTEDPLGQVHGREEEGGGDRSATTALLSSSEFRTVRRRAARHPVRRPATPTVTLDFGRIVVRPGLSLQLFGAPGHARLRQLWDDLAQEALGAVVVVDPTCPAECLPAVEHVQERRIPFVLALNSRRHEAGYHPQDISRALDLRHAIPVLACDARLRIEAAEVLARLVEHAGHAHHERLSAPVR</sequence>
<dbReference type="Pfam" id="PF03029">
    <property type="entry name" value="ATP_bind_1"/>
    <property type="match status" value="1"/>
</dbReference>
<evidence type="ECO:0000313" key="7">
    <source>
        <dbReference type="Proteomes" id="UP000190539"/>
    </source>
</evidence>
<dbReference type="Proteomes" id="UP000190539">
    <property type="component" value="Unassembled WGS sequence"/>
</dbReference>
<evidence type="ECO:0000256" key="2">
    <source>
        <dbReference type="ARBA" id="ARBA00022741"/>
    </source>
</evidence>
<dbReference type="STRING" id="83656.B1H18_29800"/>
<organism evidence="6 7">
    <name type="scientific">Streptomyces tsukubensis</name>
    <dbReference type="NCBI Taxonomy" id="83656"/>
    <lineage>
        <taxon>Bacteria</taxon>
        <taxon>Bacillati</taxon>
        <taxon>Actinomycetota</taxon>
        <taxon>Actinomycetes</taxon>
        <taxon>Kitasatosporales</taxon>
        <taxon>Streptomycetaceae</taxon>
        <taxon>Streptomyces</taxon>
    </lineage>
</organism>
<evidence type="ECO:0000256" key="5">
    <source>
        <dbReference type="SAM" id="MobiDB-lite"/>
    </source>
</evidence>
<dbReference type="PANTHER" id="PTHR42708">
    <property type="entry name" value="ATP/GTP-BINDING PROTEIN-RELATED"/>
    <property type="match status" value="1"/>
</dbReference>
<dbReference type="OrthoDB" id="4319884at2"/>
<keyword evidence="3" id="KW-0378">Hydrolase</keyword>
<protein>
    <recommendedName>
        <fullName evidence="8">ATP-binding protein</fullName>
    </recommendedName>
</protein>
<evidence type="ECO:0000256" key="4">
    <source>
        <dbReference type="ARBA" id="ARBA00023134"/>
    </source>
</evidence>
<accession>A0A1V4A0Q6</accession>
<keyword evidence="4" id="KW-0342">GTP-binding</keyword>
<reference evidence="6 7" key="1">
    <citation type="submission" date="2017-02" db="EMBL/GenBank/DDBJ databases">
        <title>Draft Genome Sequence of Streptomyces tsukubaensis F601, a Producer of the immunosuppressant tacrolimus FK506.</title>
        <authorList>
            <person name="Zong G."/>
            <person name="Zhong C."/>
            <person name="Fu J."/>
            <person name="Qin R."/>
            <person name="Cao G."/>
        </authorList>
    </citation>
    <scope>NUCLEOTIDE SEQUENCE [LARGE SCALE GENOMIC DNA]</scope>
    <source>
        <strain evidence="6 7">F601</strain>
    </source>
</reference>
<name>A0A1V4A0Q6_9ACTN</name>
<proteinExistence type="inferred from homology"/>
<dbReference type="InterPro" id="IPR027417">
    <property type="entry name" value="P-loop_NTPase"/>
</dbReference>
<dbReference type="RefSeq" id="WP_077973345.1">
    <property type="nucleotide sequence ID" value="NZ_CP045178.1"/>
</dbReference>
<comment type="caution">
    <text evidence="6">The sequence shown here is derived from an EMBL/GenBank/DDBJ whole genome shotgun (WGS) entry which is preliminary data.</text>
</comment>
<dbReference type="Gene3D" id="3.40.50.300">
    <property type="entry name" value="P-loop containing nucleotide triphosphate hydrolases"/>
    <property type="match status" value="1"/>
</dbReference>
<dbReference type="SUPFAM" id="SSF52540">
    <property type="entry name" value="P-loop containing nucleoside triphosphate hydrolases"/>
    <property type="match status" value="1"/>
</dbReference>
<keyword evidence="7" id="KW-1185">Reference proteome</keyword>
<dbReference type="GO" id="GO:0016787">
    <property type="term" value="F:hydrolase activity"/>
    <property type="evidence" value="ECO:0007669"/>
    <property type="project" value="UniProtKB-KW"/>
</dbReference>
<dbReference type="EMBL" id="MVFC01000038">
    <property type="protein sequence ID" value="OON72428.1"/>
    <property type="molecule type" value="Genomic_DNA"/>
</dbReference>
<evidence type="ECO:0008006" key="8">
    <source>
        <dbReference type="Google" id="ProtNLM"/>
    </source>
</evidence>
<comment type="similarity">
    <text evidence="1">Belongs to the GPN-loop GTPase family.</text>
</comment>